<sequence length="72" mass="8046">MPGRNGTGPLGQGRLTGRAMGPCGSNRQAYGRGFGMGFGRRFQTYQATKEELLQEKEDLKQRLLDIEKELDK</sequence>
<keyword evidence="1" id="KW-0175">Coiled coil</keyword>
<dbReference type="Proteomes" id="UP000512167">
    <property type="component" value="Chromosome"/>
</dbReference>
<dbReference type="RefSeq" id="WP_312031538.1">
    <property type="nucleotide sequence ID" value="NZ_CP051151.1"/>
</dbReference>
<organism evidence="3 4">
    <name type="scientific">Hujiaoplasma nucleasis</name>
    <dbReference type="NCBI Taxonomy" id="2725268"/>
    <lineage>
        <taxon>Bacteria</taxon>
        <taxon>Bacillati</taxon>
        <taxon>Mycoplasmatota</taxon>
        <taxon>Mollicutes</taxon>
        <taxon>Candidatus Izemoplasmatales</taxon>
        <taxon>Hujiaoplasmataceae</taxon>
        <taxon>Hujiaoplasma</taxon>
    </lineage>
</organism>
<feature type="region of interest" description="Disordered" evidence="2">
    <location>
        <begin position="1"/>
        <end position="24"/>
    </location>
</feature>
<name>A0A7L6N548_9MOLU</name>
<dbReference type="EMBL" id="CP051151">
    <property type="protein sequence ID" value="QLY40691.1"/>
    <property type="molecule type" value="Genomic_DNA"/>
</dbReference>
<evidence type="ECO:0000256" key="2">
    <source>
        <dbReference type="SAM" id="MobiDB-lite"/>
    </source>
</evidence>
<dbReference type="AlphaFoldDB" id="A0A7L6N548"/>
<evidence type="ECO:0000313" key="3">
    <source>
        <dbReference type="EMBL" id="QLY40691.1"/>
    </source>
</evidence>
<keyword evidence="4" id="KW-1185">Reference proteome</keyword>
<accession>A0A7L6N548</accession>
<feature type="coiled-coil region" evidence="1">
    <location>
        <begin position="42"/>
        <end position="69"/>
    </location>
</feature>
<evidence type="ECO:0000313" key="4">
    <source>
        <dbReference type="Proteomes" id="UP000512167"/>
    </source>
</evidence>
<proteinExistence type="predicted"/>
<evidence type="ECO:0000256" key="1">
    <source>
        <dbReference type="SAM" id="Coils"/>
    </source>
</evidence>
<protein>
    <submittedName>
        <fullName evidence="3">DUF5320 domain-containing protein</fullName>
    </submittedName>
</protein>
<dbReference type="KEGG" id="tbk:HF295_07450"/>
<reference evidence="3 4" key="1">
    <citation type="submission" date="2020-04" db="EMBL/GenBank/DDBJ databases">
        <authorList>
            <person name="Zheng R.K."/>
            <person name="Sun C.M."/>
        </authorList>
    </citation>
    <scope>NUCLEOTIDE SEQUENCE [LARGE SCALE GENOMIC DNA]</scope>
    <source>
        <strain evidence="4">zrk29</strain>
    </source>
</reference>
<dbReference type="InterPro" id="IPR035205">
    <property type="entry name" value="DUF5320"/>
</dbReference>
<gene>
    <name evidence="3" type="ORF">HF295_07450</name>
</gene>
<dbReference type="Pfam" id="PF17253">
    <property type="entry name" value="DUF5320"/>
    <property type="match status" value="1"/>
</dbReference>
<feature type="compositionally biased region" description="Gly residues" evidence="2">
    <location>
        <begin position="1"/>
        <end position="11"/>
    </location>
</feature>